<proteinExistence type="predicted"/>
<dbReference type="AlphaFoldDB" id="A0A6J7DLD0"/>
<organism evidence="1">
    <name type="scientific">freshwater metagenome</name>
    <dbReference type="NCBI Taxonomy" id="449393"/>
    <lineage>
        <taxon>unclassified sequences</taxon>
        <taxon>metagenomes</taxon>
        <taxon>ecological metagenomes</taxon>
    </lineage>
</organism>
<name>A0A6J7DLD0_9ZZZZ</name>
<protein>
    <submittedName>
        <fullName evidence="1">Unannotated protein</fullName>
    </submittedName>
</protein>
<gene>
    <name evidence="1" type="ORF">UFOPK3306_00856</name>
</gene>
<evidence type="ECO:0000313" key="1">
    <source>
        <dbReference type="EMBL" id="CAB4869614.1"/>
    </source>
</evidence>
<accession>A0A6J7DLD0</accession>
<dbReference type="EMBL" id="CAFBLI010000060">
    <property type="protein sequence ID" value="CAB4869614.1"/>
    <property type="molecule type" value="Genomic_DNA"/>
</dbReference>
<sequence>MPTHRALADVQATVEILHALIDRVGSHGVSSINSLEDFVLTKKKGRSFYS</sequence>
<reference evidence="1" key="1">
    <citation type="submission" date="2020-05" db="EMBL/GenBank/DDBJ databases">
        <authorList>
            <person name="Chiriac C."/>
            <person name="Salcher M."/>
            <person name="Ghai R."/>
            <person name="Kavagutti S V."/>
        </authorList>
    </citation>
    <scope>NUCLEOTIDE SEQUENCE</scope>
</reference>